<dbReference type="EC" id="2.1.1.33" evidence="3"/>
<dbReference type="Pfam" id="PF02390">
    <property type="entry name" value="Methyltransf_4"/>
    <property type="match status" value="1"/>
</dbReference>
<evidence type="ECO:0000313" key="8">
    <source>
        <dbReference type="EMBL" id="MDC8011697.1"/>
    </source>
</evidence>
<accession>A0A9X4BHZ1</accession>
<organism evidence="8 9">
    <name type="scientific">Tahibacter soli</name>
    <dbReference type="NCBI Taxonomy" id="2983605"/>
    <lineage>
        <taxon>Bacteria</taxon>
        <taxon>Pseudomonadati</taxon>
        <taxon>Pseudomonadota</taxon>
        <taxon>Gammaproteobacteria</taxon>
        <taxon>Lysobacterales</taxon>
        <taxon>Rhodanobacteraceae</taxon>
        <taxon>Tahibacter</taxon>
    </lineage>
</organism>
<evidence type="ECO:0000256" key="5">
    <source>
        <dbReference type="ARBA" id="ARBA00022679"/>
    </source>
</evidence>
<name>A0A9X4BHZ1_9GAMM</name>
<dbReference type="InterPro" id="IPR003358">
    <property type="entry name" value="tRNA_(Gua-N-7)_MeTrfase_Trmb"/>
</dbReference>
<dbReference type="RefSeq" id="WP_263542987.1">
    <property type="nucleotide sequence ID" value="NZ_JAOVZO020000003.1"/>
</dbReference>
<keyword evidence="7" id="KW-0819">tRNA processing</keyword>
<keyword evidence="4 8" id="KW-0489">Methyltransferase</keyword>
<proteinExistence type="predicted"/>
<evidence type="ECO:0000256" key="1">
    <source>
        <dbReference type="ARBA" id="ARBA00000142"/>
    </source>
</evidence>
<dbReference type="Gene3D" id="3.40.50.150">
    <property type="entry name" value="Vaccinia Virus protein VP39"/>
    <property type="match status" value="1"/>
</dbReference>
<comment type="caution">
    <text evidence="8">The sequence shown here is derived from an EMBL/GenBank/DDBJ whole genome shotgun (WGS) entry which is preliminary data.</text>
</comment>
<sequence length="162" mass="18010">MLDAGCGTGASTLALARRHREAFVVGVDKSRARLEVGQRALACADDVANALLLRCDLVDLWLLAARAGMRFERQYLLYPNPWPKPEYVMRRWPGHPVLPAILACGGALELRTNWDVYALEWAEALRVAGREACVELLIPDGLTPFEAKYAASGHRLWRVESP</sequence>
<evidence type="ECO:0000256" key="6">
    <source>
        <dbReference type="ARBA" id="ARBA00022691"/>
    </source>
</evidence>
<reference evidence="8" key="1">
    <citation type="submission" date="2023-02" db="EMBL/GenBank/DDBJ databases">
        <title>Tahibacter soli sp. nov. isolated from soil.</title>
        <authorList>
            <person name="Baek J.H."/>
            <person name="Lee J.K."/>
            <person name="Choi D.G."/>
            <person name="Jeon C.O."/>
        </authorList>
    </citation>
    <scope>NUCLEOTIDE SEQUENCE</scope>
    <source>
        <strain evidence="8">BL</strain>
    </source>
</reference>
<dbReference type="SUPFAM" id="SSF53335">
    <property type="entry name" value="S-adenosyl-L-methionine-dependent methyltransferases"/>
    <property type="match status" value="1"/>
</dbReference>
<keyword evidence="6" id="KW-0949">S-adenosyl-L-methionine</keyword>
<dbReference type="AlphaFoldDB" id="A0A9X4BHZ1"/>
<evidence type="ECO:0000313" key="9">
    <source>
        <dbReference type="Proteomes" id="UP001139971"/>
    </source>
</evidence>
<keyword evidence="5" id="KW-0808">Transferase</keyword>
<evidence type="ECO:0000256" key="2">
    <source>
        <dbReference type="ARBA" id="ARBA00003015"/>
    </source>
</evidence>
<dbReference type="InterPro" id="IPR029063">
    <property type="entry name" value="SAM-dependent_MTases_sf"/>
</dbReference>
<evidence type="ECO:0000256" key="3">
    <source>
        <dbReference type="ARBA" id="ARBA00011977"/>
    </source>
</evidence>
<dbReference type="EMBL" id="JAOVZO020000003">
    <property type="protein sequence ID" value="MDC8011697.1"/>
    <property type="molecule type" value="Genomic_DNA"/>
</dbReference>
<evidence type="ECO:0000256" key="4">
    <source>
        <dbReference type="ARBA" id="ARBA00022603"/>
    </source>
</evidence>
<comment type="catalytic activity">
    <reaction evidence="1">
        <text>guanosine(46) in tRNA + S-adenosyl-L-methionine = N(7)-methylguanosine(46) in tRNA + S-adenosyl-L-homocysteine</text>
        <dbReference type="Rhea" id="RHEA:42708"/>
        <dbReference type="Rhea" id="RHEA-COMP:10188"/>
        <dbReference type="Rhea" id="RHEA-COMP:10189"/>
        <dbReference type="ChEBI" id="CHEBI:57856"/>
        <dbReference type="ChEBI" id="CHEBI:59789"/>
        <dbReference type="ChEBI" id="CHEBI:74269"/>
        <dbReference type="ChEBI" id="CHEBI:74480"/>
        <dbReference type="EC" id="2.1.1.33"/>
    </reaction>
</comment>
<keyword evidence="9" id="KW-1185">Reference proteome</keyword>
<gene>
    <name evidence="8" type="ORF">OD750_003970</name>
</gene>
<dbReference type="PROSITE" id="PS51625">
    <property type="entry name" value="SAM_MT_TRMB"/>
    <property type="match status" value="1"/>
</dbReference>
<dbReference type="CDD" id="cd02440">
    <property type="entry name" value="AdoMet_MTases"/>
    <property type="match status" value="1"/>
</dbReference>
<protein>
    <recommendedName>
        <fullName evidence="3">tRNA (guanine(46)-N(7))-methyltransferase</fullName>
        <ecNumber evidence="3">2.1.1.33</ecNumber>
    </recommendedName>
</protein>
<evidence type="ECO:0000256" key="7">
    <source>
        <dbReference type="ARBA" id="ARBA00022694"/>
    </source>
</evidence>
<dbReference type="GO" id="GO:0008176">
    <property type="term" value="F:tRNA (guanine(46)-N7)-methyltransferase activity"/>
    <property type="evidence" value="ECO:0007669"/>
    <property type="project" value="UniProtKB-EC"/>
</dbReference>
<dbReference type="Proteomes" id="UP001139971">
    <property type="component" value="Unassembled WGS sequence"/>
</dbReference>
<comment type="function">
    <text evidence="2">Catalyzes the formation of N(7)-methylguanine at position 46 (m7G46) in tRNA.</text>
</comment>